<organism evidence="2 3">
    <name type="scientific">Corynespora cassiicola Philippines</name>
    <dbReference type="NCBI Taxonomy" id="1448308"/>
    <lineage>
        <taxon>Eukaryota</taxon>
        <taxon>Fungi</taxon>
        <taxon>Dikarya</taxon>
        <taxon>Ascomycota</taxon>
        <taxon>Pezizomycotina</taxon>
        <taxon>Dothideomycetes</taxon>
        <taxon>Pleosporomycetidae</taxon>
        <taxon>Pleosporales</taxon>
        <taxon>Corynesporascaceae</taxon>
        <taxon>Corynespora</taxon>
    </lineage>
</organism>
<feature type="compositionally biased region" description="Basic and acidic residues" evidence="1">
    <location>
        <begin position="469"/>
        <end position="484"/>
    </location>
</feature>
<dbReference type="AlphaFoldDB" id="A0A2T2N115"/>
<keyword evidence="3" id="KW-1185">Reference proteome</keyword>
<reference evidence="2 3" key="1">
    <citation type="journal article" date="2018" name="Front. Microbiol.">
        <title>Genome-Wide Analysis of Corynespora cassiicola Leaf Fall Disease Putative Effectors.</title>
        <authorList>
            <person name="Lopez D."/>
            <person name="Ribeiro S."/>
            <person name="Label P."/>
            <person name="Fumanal B."/>
            <person name="Venisse J.S."/>
            <person name="Kohler A."/>
            <person name="de Oliveira R.R."/>
            <person name="Labutti K."/>
            <person name="Lipzen A."/>
            <person name="Lail K."/>
            <person name="Bauer D."/>
            <person name="Ohm R.A."/>
            <person name="Barry K.W."/>
            <person name="Spatafora J."/>
            <person name="Grigoriev I.V."/>
            <person name="Martin F.M."/>
            <person name="Pujade-Renaud V."/>
        </authorList>
    </citation>
    <scope>NUCLEOTIDE SEQUENCE [LARGE SCALE GENOMIC DNA]</scope>
    <source>
        <strain evidence="2 3">Philippines</strain>
    </source>
</reference>
<evidence type="ECO:0000256" key="1">
    <source>
        <dbReference type="SAM" id="MobiDB-lite"/>
    </source>
</evidence>
<sequence length="484" mass="53696">MRYTLYEKASTQAPPIPIREHATRLSTYLQNTLSCIERTNDQPVPANLVKTIIHGTVTFILKTQHAPDLNTVCDALNIAQTEAKAAAESTVQALSEIRSEVKNTTEAIRQTTTISQQTLNTEKKQEPSPGTRPQNKELPSQAGGVTTYATVAARGSVPTGIQNTQSIRVPSVQTQREVVVNIRNTFTIQNLRAINPRNLKAHSGNKNLVNVKIVSSNQLKSGDLSIRTASSNEAEALKQFADNWAQQISSRATVQIPTYSILAHGIRTSSLDLTRNAPTKSASTIIVEFTKAENANKIIDEGLVWQGESKATTACGYCAQEHDSRNCSTRTDRNVPKKCATCRGDHKAWSRQSPTRKKKIAKVKAAYDSRLPYHTVPETSNVNSQPATAPEAVNRNRTGPRPSQSQEFQMIRTRSQARRGQKRTNTENTTDIENEENQVRRERGSQRPQRTVVPSRRAIEAIKNSTQPTRRESQQIDIDKNTET</sequence>
<proteinExistence type="predicted"/>
<evidence type="ECO:0000313" key="2">
    <source>
        <dbReference type="EMBL" id="PSN59123.1"/>
    </source>
</evidence>
<feature type="compositionally biased region" description="Polar residues" evidence="1">
    <location>
        <begin position="395"/>
        <end position="414"/>
    </location>
</feature>
<feature type="compositionally biased region" description="Polar residues" evidence="1">
    <location>
        <begin position="377"/>
        <end position="387"/>
    </location>
</feature>
<feature type="region of interest" description="Disordered" evidence="1">
    <location>
        <begin position="371"/>
        <end position="484"/>
    </location>
</feature>
<protein>
    <recommendedName>
        <fullName evidence="4">Gag-like protein</fullName>
    </recommendedName>
</protein>
<dbReference type="Proteomes" id="UP000240883">
    <property type="component" value="Unassembled WGS sequence"/>
</dbReference>
<name>A0A2T2N115_CORCC</name>
<dbReference type="OrthoDB" id="3856898at2759"/>
<dbReference type="EMBL" id="KZ678164">
    <property type="protein sequence ID" value="PSN59123.1"/>
    <property type="molecule type" value="Genomic_DNA"/>
</dbReference>
<accession>A0A2T2N115</accession>
<evidence type="ECO:0000313" key="3">
    <source>
        <dbReference type="Proteomes" id="UP000240883"/>
    </source>
</evidence>
<evidence type="ECO:0008006" key="4">
    <source>
        <dbReference type="Google" id="ProtNLM"/>
    </source>
</evidence>
<feature type="compositionally biased region" description="Polar residues" evidence="1">
    <location>
        <begin position="109"/>
        <end position="120"/>
    </location>
</feature>
<gene>
    <name evidence="2" type="ORF">BS50DRAFT_659047</name>
</gene>
<feature type="region of interest" description="Disordered" evidence="1">
    <location>
        <begin position="109"/>
        <end position="143"/>
    </location>
</feature>